<dbReference type="GO" id="GO:0003700">
    <property type="term" value="F:DNA-binding transcription factor activity"/>
    <property type="evidence" value="ECO:0007669"/>
    <property type="project" value="InterPro"/>
</dbReference>
<dbReference type="SMART" id="SM00895">
    <property type="entry name" value="FCD"/>
    <property type="match status" value="1"/>
</dbReference>
<dbReference type="SUPFAM" id="SSF46785">
    <property type="entry name" value="Winged helix' DNA-binding domain"/>
    <property type="match status" value="1"/>
</dbReference>
<dbReference type="SMART" id="SM00345">
    <property type="entry name" value="HTH_GNTR"/>
    <property type="match status" value="1"/>
</dbReference>
<dbReference type="Pfam" id="PF00392">
    <property type="entry name" value="GntR"/>
    <property type="match status" value="1"/>
</dbReference>
<dbReference type="InterPro" id="IPR000524">
    <property type="entry name" value="Tscrpt_reg_HTH_GntR"/>
</dbReference>
<keyword evidence="2 5" id="KW-0238">DNA-binding</keyword>
<dbReference type="SUPFAM" id="SSF48008">
    <property type="entry name" value="GntR ligand-binding domain-like"/>
    <property type="match status" value="1"/>
</dbReference>
<evidence type="ECO:0000313" key="6">
    <source>
        <dbReference type="Proteomes" id="UP000192903"/>
    </source>
</evidence>
<dbReference type="InterPro" id="IPR011711">
    <property type="entry name" value="GntR_C"/>
</dbReference>
<dbReference type="EMBL" id="FXAF01000003">
    <property type="protein sequence ID" value="SMF16859.1"/>
    <property type="molecule type" value="Genomic_DNA"/>
</dbReference>
<evidence type="ECO:0000256" key="3">
    <source>
        <dbReference type="ARBA" id="ARBA00023163"/>
    </source>
</evidence>
<accession>A0A1X7DK46</accession>
<dbReference type="GO" id="GO:0003677">
    <property type="term" value="F:DNA binding"/>
    <property type="evidence" value="ECO:0007669"/>
    <property type="project" value="UniProtKB-KW"/>
</dbReference>
<keyword evidence="3" id="KW-0804">Transcription</keyword>
<dbReference type="InterPro" id="IPR036388">
    <property type="entry name" value="WH-like_DNA-bd_sf"/>
</dbReference>
<dbReference type="CDD" id="cd07377">
    <property type="entry name" value="WHTH_GntR"/>
    <property type="match status" value="1"/>
</dbReference>
<dbReference type="STRING" id="464029.SAMN02982989_5492"/>
<dbReference type="Gene3D" id="1.10.10.10">
    <property type="entry name" value="Winged helix-like DNA-binding domain superfamily/Winged helix DNA-binding domain"/>
    <property type="match status" value="1"/>
</dbReference>
<organism evidence="5 6">
    <name type="scientific">Xaviernesmea oryzae</name>
    <dbReference type="NCBI Taxonomy" id="464029"/>
    <lineage>
        <taxon>Bacteria</taxon>
        <taxon>Pseudomonadati</taxon>
        <taxon>Pseudomonadota</taxon>
        <taxon>Alphaproteobacteria</taxon>
        <taxon>Hyphomicrobiales</taxon>
        <taxon>Rhizobiaceae</taxon>
        <taxon>Rhizobium/Agrobacterium group</taxon>
        <taxon>Xaviernesmea</taxon>
    </lineage>
</organism>
<dbReference type="PRINTS" id="PR00035">
    <property type="entry name" value="HTHGNTR"/>
</dbReference>
<evidence type="ECO:0000259" key="4">
    <source>
        <dbReference type="PROSITE" id="PS50949"/>
    </source>
</evidence>
<dbReference type="InterPro" id="IPR008920">
    <property type="entry name" value="TF_FadR/GntR_C"/>
</dbReference>
<dbReference type="OrthoDB" id="7768882at2"/>
<proteinExistence type="predicted"/>
<dbReference type="Gene3D" id="1.20.120.530">
    <property type="entry name" value="GntR ligand-binding domain-like"/>
    <property type="match status" value="1"/>
</dbReference>
<gene>
    <name evidence="5" type="ORF">SAMN02982989_5492</name>
</gene>
<dbReference type="AlphaFoldDB" id="A0A1X7DK46"/>
<dbReference type="PROSITE" id="PS50949">
    <property type="entry name" value="HTH_GNTR"/>
    <property type="match status" value="1"/>
</dbReference>
<dbReference type="Pfam" id="PF07729">
    <property type="entry name" value="FCD"/>
    <property type="match status" value="1"/>
</dbReference>
<evidence type="ECO:0000313" key="5">
    <source>
        <dbReference type="EMBL" id="SMF16859.1"/>
    </source>
</evidence>
<dbReference type="PANTHER" id="PTHR43537">
    <property type="entry name" value="TRANSCRIPTIONAL REGULATOR, GNTR FAMILY"/>
    <property type="match status" value="1"/>
</dbReference>
<dbReference type="PANTHER" id="PTHR43537:SF24">
    <property type="entry name" value="GLUCONATE OPERON TRANSCRIPTIONAL REPRESSOR"/>
    <property type="match status" value="1"/>
</dbReference>
<keyword evidence="6" id="KW-1185">Reference proteome</keyword>
<dbReference type="Proteomes" id="UP000192903">
    <property type="component" value="Unassembled WGS sequence"/>
</dbReference>
<evidence type="ECO:0000256" key="2">
    <source>
        <dbReference type="ARBA" id="ARBA00023125"/>
    </source>
</evidence>
<evidence type="ECO:0000256" key="1">
    <source>
        <dbReference type="ARBA" id="ARBA00023015"/>
    </source>
</evidence>
<protein>
    <submittedName>
        <fullName evidence="5">DNA-binding transcriptional regulator, GntR family</fullName>
    </submittedName>
</protein>
<sequence>MKNDMVKDSSKEGATQSAVETAYRRIRHLILTGEMRSGDKLLENQLATAIGVSRTPIREALNRLNAEGLVVLERYRRGIVADFSLDDAVEIFRLRAILEGHAAGRAATRISDADLRRLQELEQVMEKQFEELGWNEHLEGFDQLNAEFHAVIAAAAESPRLEKILASSLELPASIFNRYSEPVEVRTRRTHAQHREILAALKARNPEWAQAAMNAHLFSLLPSASGSLEHEEVGAD</sequence>
<dbReference type="InterPro" id="IPR036390">
    <property type="entry name" value="WH_DNA-bd_sf"/>
</dbReference>
<feature type="domain" description="HTH gntR-type" evidence="4">
    <location>
        <begin position="16"/>
        <end position="83"/>
    </location>
</feature>
<reference evidence="6" key="1">
    <citation type="submission" date="2017-04" db="EMBL/GenBank/DDBJ databases">
        <authorList>
            <person name="Varghese N."/>
            <person name="Submissions S."/>
        </authorList>
    </citation>
    <scope>NUCLEOTIDE SEQUENCE [LARGE SCALE GENOMIC DNA]</scope>
    <source>
        <strain evidence="6">B4P</strain>
    </source>
</reference>
<name>A0A1X7DK46_9HYPH</name>
<keyword evidence="1" id="KW-0805">Transcription regulation</keyword>